<sequence length="387" mass="40928">MAVPSPVACASLPSLTGLRFVAASGVFVCHAATLDAARTAGWPKPALFLLGPVGVSLFFVLSGFVLTLSARETDSARSFWRRRLVKVCPNHWVVWMLIMVLFRGIGMPRPGIGVVDGVTAWGDVANALLVHTLVPLPGFALAGNGVAWSLTCELLFYLLFPLLLPLVARIRTRWLTAAAAAAALAAWTVPLLSLGLDGPPLRQASLAGTVTGTQLLLVYLFPPSRLPEFVLGMILARMHASGLPVRVGAVPSAGLLCAVLFLGIAVLPAPFLLAAATVVPVALLIRATAALDVRGRGSVLRTPALVRLGELSYAFYLVHATVIATVLYCVGGRWGAVPVAVVSLPVALAASWLLYTRVERPCIRRFAAGRPRPLPAMVSLRPLPEED</sequence>
<dbReference type="AlphaFoldDB" id="A0A918U8H9"/>
<reference evidence="3" key="1">
    <citation type="journal article" date="2014" name="Int. J. Syst. Evol. Microbiol.">
        <title>Complete genome sequence of Corynebacterium casei LMG S-19264T (=DSM 44701T), isolated from a smear-ripened cheese.</title>
        <authorList>
            <consortium name="US DOE Joint Genome Institute (JGI-PGF)"/>
            <person name="Walter F."/>
            <person name="Albersmeier A."/>
            <person name="Kalinowski J."/>
            <person name="Ruckert C."/>
        </authorList>
    </citation>
    <scope>NUCLEOTIDE SEQUENCE</scope>
    <source>
        <strain evidence="3">JCM 4790</strain>
    </source>
</reference>
<organism evidence="3 4">
    <name type="scientific">Streptomyces minutiscleroticus</name>
    <dbReference type="NCBI Taxonomy" id="68238"/>
    <lineage>
        <taxon>Bacteria</taxon>
        <taxon>Bacillati</taxon>
        <taxon>Actinomycetota</taxon>
        <taxon>Actinomycetes</taxon>
        <taxon>Kitasatosporales</taxon>
        <taxon>Streptomycetaceae</taxon>
        <taxon>Streptomyces</taxon>
    </lineage>
</organism>
<gene>
    <name evidence="3" type="ORF">GCM10010358_72440</name>
</gene>
<keyword evidence="1" id="KW-1133">Transmembrane helix</keyword>
<keyword evidence="1" id="KW-0472">Membrane</keyword>
<feature type="transmembrane region" description="Helical" evidence="1">
    <location>
        <begin position="87"/>
        <end position="105"/>
    </location>
</feature>
<protein>
    <submittedName>
        <fullName evidence="3">Acyltransferase</fullName>
    </submittedName>
</protein>
<dbReference type="EMBL" id="BMVU01000069">
    <property type="protein sequence ID" value="GGY08998.1"/>
    <property type="molecule type" value="Genomic_DNA"/>
</dbReference>
<evidence type="ECO:0000256" key="1">
    <source>
        <dbReference type="SAM" id="Phobius"/>
    </source>
</evidence>
<evidence type="ECO:0000313" key="4">
    <source>
        <dbReference type="Proteomes" id="UP000619244"/>
    </source>
</evidence>
<feature type="transmembrane region" description="Helical" evidence="1">
    <location>
        <begin position="243"/>
        <end position="265"/>
    </location>
</feature>
<feature type="transmembrane region" description="Helical" evidence="1">
    <location>
        <begin position="174"/>
        <end position="192"/>
    </location>
</feature>
<dbReference type="InterPro" id="IPR002656">
    <property type="entry name" value="Acyl_transf_3_dom"/>
</dbReference>
<feature type="domain" description="Acyltransferase 3" evidence="2">
    <location>
        <begin position="14"/>
        <end position="355"/>
    </location>
</feature>
<name>A0A918U8H9_9ACTN</name>
<dbReference type="InterPro" id="IPR050879">
    <property type="entry name" value="Acyltransferase_3"/>
</dbReference>
<comment type="caution">
    <text evidence="3">The sequence shown here is derived from an EMBL/GenBank/DDBJ whole genome shotgun (WGS) entry which is preliminary data.</text>
</comment>
<dbReference type="GO" id="GO:0016020">
    <property type="term" value="C:membrane"/>
    <property type="evidence" value="ECO:0007669"/>
    <property type="project" value="TreeGrafter"/>
</dbReference>
<feature type="transmembrane region" description="Helical" evidence="1">
    <location>
        <begin position="271"/>
        <end position="291"/>
    </location>
</feature>
<feature type="transmembrane region" description="Helical" evidence="1">
    <location>
        <begin position="334"/>
        <end position="355"/>
    </location>
</feature>
<keyword evidence="3" id="KW-0012">Acyltransferase</keyword>
<dbReference type="GO" id="GO:0000271">
    <property type="term" value="P:polysaccharide biosynthetic process"/>
    <property type="evidence" value="ECO:0007669"/>
    <property type="project" value="TreeGrafter"/>
</dbReference>
<dbReference type="Proteomes" id="UP000619244">
    <property type="component" value="Unassembled WGS sequence"/>
</dbReference>
<accession>A0A918U8H9</accession>
<feature type="transmembrane region" description="Helical" evidence="1">
    <location>
        <begin position="46"/>
        <end position="66"/>
    </location>
</feature>
<feature type="transmembrane region" description="Helical" evidence="1">
    <location>
        <begin position="311"/>
        <end position="328"/>
    </location>
</feature>
<dbReference type="Pfam" id="PF01757">
    <property type="entry name" value="Acyl_transf_3"/>
    <property type="match status" value="1"/>
</dbReference>
<evidence type="ECO:0000313" key="3">
    <source>
        <dbReference type="EMBL" id="GGY08998.1"/>
    </source>
</evidence>
<dbReference type="PANTHER" id="PTHR23028">
    <property type="entry name" value="ACETYLTRANSFERASE"/>
    <property type="match status" value="1"/>
</dbReference>
<feature type="transmembrane region" description="Helical" evidence="1">
    <location>
        <begin position="146"/>
        <end position="167"/>
    </location>
</feature>
<reference evidence="3" key="2">
    <citation type="submission" date="2020-09" db="EMBL/GenBank/DDBJ databases">
        <authorList>
            <person name="Sun Q."/>
            <person name="Ohkuma M."/>
        </authorList>
    </citation>
    <scope>NUCLEOTIDE SEQUENCE</scope>
    <source>
        <strain evidence="3">JCM 4790</strain>
    </source>
</reference>
<evidence type="ECO:0000259" key="2">
    <source>
        <dbReference type="Pfam" id="PF01757"/>
    </source>
</evidence>
<keyword evidence="4" id="KW-1185">Reference proteome</keyword>
<feature type="transmembrane region" description="Helical" evidence="1">
    <location>
        <begin position="204"/>
        <end position="222"/>
    </location>
</feature>
<keyword evidence="3" id="KW-0808">Transferase</keyword>
<proteinExistence type="predicted"/>
<keyword evidence="1" id="KW-0812">Transmembrane</keyword>
<dbReference type="PANTHER" id="PTHR23028:SF131">
    <property type="entry name" value="BLR2367 PROTEIN"/>
    <property type="match status" value="1"/>
</dbReference>
<dbReference type="GO" id="GO:0016747">
    <property type="term" value="F:acyltransferase activity, transferring groups other than amino-acyl groups"/>
    <property type="evidence" value="ECO:0007669"/>
    <property type="project" value="InterPro"/>
</dbReference>